<dbReference type="CDD" id="cd01159">
    <property type="entry name" value="NcnH"/>
    <property type="match status" value="1"/>
</dbReference>
<keyword evidence="3" id="KW-0503">Monooxygenase</keyword>
<dbReference type="GO" id="GO:0016712">
    <property type="term" value="F:oxidoreductase activity, acting on paired donors, with incorporation or reduction of molecular oxygen, reduced flavin or flavoprotein as one donor, and incorporation of one atom of oxygen"/>
    <property type="evidence" value="ECO:0007669"/>
    <property type="project" value="TreeGrafter"/>
</dbReference>
<evidence type="ECO:0000259" key="2">
    <source>
        <dbReference type="Pfam" id="PF08028"/>
    </source>
</evidence>
<dbReference type="Proteomes" id="UP000046176">
    <property type="component" value="Unassembled WGS sequence"/>
</dbReference>
<dbReference type="RefSeq" id="WP_046666160.1">
    <property type="nucleotide sequence ID" value="NZ_CCRH01000004.1"/>
</dbReference>
<proteinExistence type="predicted"/>
<dbReference type="EMBL" id="CCRH01000004">
    <property type="protein sequence ID" value="CDZ33702.1"/>
    <property type="molecule type" value="Genomic_DNA"/>
</dbReference>
<dbReference type="GO" id="GO:0033539">
    <property type="term" value="P:fatty acid beta-oxidation using acyl-CoA dehydrogenase"/>
    <property type="evidence" value="ECO:0007669"/>
    <property type="project" value="TreeGrafter"/>
</dbReference>
<protein>
    <submittedName>
        <fullName evidence="3">Flavin-dependent monooxygenase, oxygenase subunit</fullName>
    </submittedName>
</protein>
<dbReference type="OrthoDB" id="7316074at2"/>
<sequence length="410" mass="43725">MNSTATLFPASMRAENPCLAQRIAPVLDEIRAAARDTEKAGRVPARNIDLLRGVGYFDIVKPGRFGGDQGSFAELVDANIELSSACASTGWVAGLLSAHQWLLAMFDERVQQEVWGTNPDALVCGSYAPTRMAERVEGGFRLSGDWAFASGCENAQWALCAAIIPPKIEGERAVPSFLLVPASDYMLAETWDVVGLAGTGSKSLILKDVYVPEHRILAFPDATTGRTPGGRGYEGIGLFNIPLLMGVPFCLGSAAIGAAKGALTSYLDHMGTRITRGAVAGGNNKIAEFPTIQLRVAEASASIDAAREIMLRDVAWAQQLAQARENGTVEITDEDRILARRTQSFAVSLSLQAVEALNASTGGLGLQMSNPVQRAWRDANAVGRHISMNWDAVGTMVGQHLLGLPPKGQY</sequence>
<dbReference type="Pfam" id="PF08028">
    <property type="entry name" value="Acyl-CoA_dh_2"/>
    <property type="match status" value="1"/>
</dbReference>
<dbReference type="Gene3D" id="1.20.140.10">
    <property type="entry name" value="Butyryl-CoA Dehydrogenase, subunit A, domain 3"/>
    <property type="match status" value="1"/>
</dbReference>
<feature type="domain" description="Acyl-CoA dehydrogenase C-terminal" evidence="2">
    <location>
        <begin position="250"/>
        <end position="390"/>
    </location>
</feature>
<keyword evidence="1" id="KW-0560">Oxidoreductase</keyword>
<evidence type="ECO:0000256" key="1">
    <source>
        <dbReference type="ARBA" id="ARBA00023002"/>
    </source>
</evidence>
<dbReference type="AlphaFoldDB" id="A0A0T7FFA0"/>
<dbReference type="PIRSF" id="PIRSF016578">
    <property type="entry name" value="HsaA"/>
    <property type="match status" value="1"/>
</dbReference>
<dbReference type="InterPro" id="IPR037069">
    <property type="entry name" value="AcylCoA_DH/ox_N_sf"/>
</dbReference>
<dbReference type="GO" id="GO:0005737">
    <property type="term" value="C:cytoplasm"/>
    <property type="evidence" value="ECO:0007669"/>
    <property type="project" value="TreeGrafter"/>
</dbReference>
<dbReference type="SUPFAM" id="SSF47203">
    <property type="entry name" value="Acyl-CoA dehydrogenase C-terminal domain-like"/>
    <property type="match status" value="1"/>
</dbReference>
<accession>A0A0T7FFA0</accession>
<dbReference type="SUPFAM" id="SSF56645">
    <property type="entry name" value="Acyl-CoA dehydrogenase NM domain-like"/>
    <property type="match status" value="1"/>
</dbReference>
<dbReference type="Gene3D" id="2.40.110.10">
    <property type="entry name" value="Butyryl-CoA Dehydrogenase, subunit A, domain 2"/>
    <property type="match status" value="1"/>
</dbReference>
<gene>
    <name evidence="3" type="ORF">NGAL_HAMBI1145_19660</name>
</gene>
<evidence type="ECO:0000313" key="3">
    <source>
        <dbReference type="EMBL" id="CDZ33702.1"/>
    </source>
</evidence>
<dbReference type="InterPro" id="IPR050741">
    <property type="entry name" value="Acyl-CoA_dehydrogenase"/>
</dbReference>
<dbReference type="PANTHER" id="PTHR48083">
    <property type="entry name" value="MEDIUM-CHAIN SPECIFIC ACYL-COA DEHYDROGENASE, MITOCHONDRIAL-RELATED"/>
    <property type="match status" value="1"/>
</dbReference>
<evidence type="ECO:0000313" key="4">
    <source>
        <dbReference type="Proteomes" id="UP000046176"/>
    </source>
</evidence>
<organism evidence="3 4">
    <name type="scientific">Neorhizobium galegae bv. officinalis</name>
    <dbReference type="NCBI Taxonomy" id="323656"/>
    <lineage>
        <taxon>Bacteria</taxon>
        <taxon>Pseudomonadati</taxon>
        <taxon>Pseudomonadota</taxon>
        <taxon>Alphaproteobacteria</taxon>
        <taxon>Hyphomicrobiales</taxon>
        <taxon>Rhizobiaceae</taxon>
        <taxon>Rhizobium/Agrobacterium group</taxon>
        <taxon>Neorhizobium</taxon>
    </lineage>
</organism>
<name>A0A0T7FFA0_NEOGA</name>
<dbReference type="GO" id="GO:0050660">
    <property type="term" value="F:flavin adenine dinucleotide binding"/>
    <property type="evidence" value="ECO:0007669"/>
    <property type="project" value="InterPro"/>
</dbReference>
<dbReference type="InterPro" id="IPR046373">
    <property type="entry name" value="Acyl-CoA_Oxase/DH_mid-dom_sf"/>
</dbReference>
<dbReference type="InterPro" id="IPR036250">
    <property type="entry name" value="AcylCo_DH-like_C"/>
</dbReference>
<reference evidence="3 4" key="1">
    <citation type="submission" date="2014-08" db="EMBL/GenBank/DDBJ databases">
        <authorList>
            <person name="Chen Y.-H."/>
        </authorList>
    </citation>
    <scope>NUCLEOTIDE SEQUENCE [LARGE SCALE GENOMIC DNA]</scope>
</reference>
<dbReference type="Gene3D" id="1.10.540.10">
    <property type="entry name" value="Acyl-CoA dehydrogenase/oxidase, N-terminal domain"/>
    <property type="match status" value="1"/>
</dbReference>
<dbReference type="PANTHER" id="PTHR48083:SF19">
    <property type="entry name" value="FLAVIN-DEPENDENT MONOOXYGENASE, OXYGENASE SUBUNIT HSAA"/>
    <property type="match status" value="1"/>
</dbReference>
<dbReference type="InterPro" id="IPR009100">
    <property type="entry name" value="AcylCoA_DH/oxidase_NM_dom_sf"/>
</dbReference>
<dbReference type="GO" id="GO:0003995">
    <property type="term" value="F:acyl-CoA dehydrogenase activity"/>
    <property type="evidence" value="ECO:0007669"/>
    <property type="project" value="TreeGrafter"/>
</dbReference>
<dbReference type="InterPro" id="IPR013107">
    <property type="entry name" value="Acyl-CoA_DH_C"/>
</dbReference>